<gene>
    <name evidence="1" type="ORF">Scep_022831</name>
</gene>
<name>A0AAP0I183_9MAGN</name>
<evidence type="ECO:0000313" key="2">
    <source>
        <dbReference type="Proteomes" id="UP001419268"/>
    </source>
</evidence>
<reference evidence="1 2" key="1">
    <citation type="submission" date="2024-01" db="EMBL/GenBank/DDBJ databases">
        <title>Genome assemblies of Stephania.</title>
        <authorList>
            <person name="Yang L."/>
        </authorList>
    </citation>
    <scope>NUCLEOTIDE SEQUENCE [LARGE SCALE GENOMIC DNA]</scope>
    <source>
        <strain evidence="1">JXDWG</strain>
        <tissue evidence="1">Leaf</tissue>
    </source>
</reference>
<dbReference type="AlphaFoldDB" id="A0AAP0I183"/>
<sequence>MGPRGYFPLPTPHRIRTGAPGVQVRGFLRVCTSCAKLARWYTPSESACTLEAWSESQRGVGGGKYPRVSWAVLDSLDLIHELWAVLGRYKEAPYFGAHYYNAETRVVSASNCRVPQNKVPLLRPGSAHGPHVPSETIRKRPWDLVDISPSHTPQDSNRRPQGTSTAILEGVYHRANLARWYTPRESACLYLGAVRIPVWEGEISTRSHGRSG</sequence>
<dbReference type="Proteomes" id="UP001419268">
    <property type="component" value="Unassembled WGS sequence"/>
</dbReference>
<evidence type="ECO:0000313" key="1">
    <source>
        <dbReference type="EMBL" id="KAK9105987.1"/>
    </source>
</evidence>
<organism evidence="1 2">
    <name type="scientific">Stephania cephalantha</name>
    <dbReference type="NCBI Taxonomy" id="152367"/>
    <lineage>
        <taxon>Eukaryota</taxon>
        <taxon>Viridiplantae</taxon>
        <taxon>Streptophyta</taxon>
        <taxon>Embryophyta</taxon>
        <taxon>Tracheophyta</taxon>
        <taxon>Spermatophyta</taxon>
        <taxon>Magnoliopsida</taxon>
        <taxon>Ranunculales</taxon>
        <taxon>Menispermaceae</taxon>
        <taxon>Menispermoideae</taxon>
        <taxon>Cissampelideae</taxon>
        <taxon>Stephania</taxon>
    </lineage>
</organism>
<accession>A0AAP0I183</accession>
<protein>
    <submittedName>
        <fullName evidence="1">Uncharacterized protein</fullName>
    </submittedName>
</protein>
<keyword evidence="2" id="KW-1185">Reference proteome</keyword>
<dbReference type="EMBL" id="JBBNAG010000009">
    <property type="protein sequence ID" value="KAK9105987.1"/>
    <property type="molecule type" value="Genomic_DNA"/>
</dbReference>
<proteinExistence type="predicted"/>
<comment type="caution">
    <text evidence="1">The sequence shown here is derived from an EMBL/GenBank/DDBJ whole genome shotgun (WGS) entry which is preliminary data.</text>
</comment>